<sequence length="161" mass="18768">MDKISSTSLITTQTFQKGVRRVLKRTPKWKLFLLATLILVPLIATGFICFAIPFAAFFFLLFSAFELRFTNPISNVWIDGDELLMERMEETERIQLANIREFKLRRYNNPPYCVTELKTPCRWGTTLTWFPLRMSSYGEMPTLIRELQNRADQASSRNGDS</sequence>
<proteinExistence type="predicted"/>
<keyword evidence="3" id="KW-1185">Reference proteome</keyword>
<dbReference type="EMBL" id="ANOH01000157">
    <property type="protein sequence ID" value="EMI56285.1"/>
    <property type="molecule type" value="Genomic_DNA"/>
</dbReference>
<dbReference type="OrthoDB" id="5953360at2"/>
<gene>
    <name evidence="2" type="ORF">RSSM_02281</name>
</gene>
<dbReference type="AlphaFoldDB" id="M5U4B3"/>
<feature type="transmembrane region" description="Helical" evidence="1">
    <location>
        <begin position="31"/>
        <end position="62"/>
    </location>
</feature>
<keyword evidence="1" id="KW-0812">Transmembrane</keyword>
<keyword evidence="1" id="KW-1133">Transmembrane helix</keyword>
<accession>M5U4B3</accession>
<evidence type="ECO:0000313" key="3">
    <source>
        <dbReference type="Proteomes" id="UP000011885"/>
    </source>
</evidence>
<evidence type="ECO:0000256" key="1">
    <source>
        <dbReference type="SAM" id="Phobius"/>
    </source>
</evidence>
<evidence type="ECO:0000313" key="2">
    <source>
        <dbReference type="EMBL" id="EMI56285.1"/>
    </source>
</evidence>
<dbReference type="PATRIC" id="fig|1263870.3.peg.2426"/>
<dbReference type="Proteomes" id="UP000011885">
    <property type="component" value="Unassembled WGS sequence"/>
</dbReference>
<organism evidence="2 3">
    <name type="scientific">Rhodopirellula sallentina SM41</name>
    <dbReference type="NCBI Taxonomy" id="1263870"/>
    <lineage>
        <taxon>Bacteria</taxon>
        <taxon>Pseudomonadati</taxon>
        <taxon>Planctomycetota</taxon>
        <taxon>Planctomycetia</taxon>
        <taxon>Pirellulales</taxon>
        <taxon>Pirellulaceae</taxon>
        <taxon>Rhodopirellula</taxon>
    </lineage>
</organism>
<protein>
    <submittedName>
        <fullName evidence="2">Secreted protein</fullName>
    </submittedName>
</protein>
<comment type="caution">
    <text evidence="2">The sequence shown here is derived from an EMBL/GenBank/DDBJ whole genome shotgun (WGS) entry which is preliminary data.</text>
</comment>
<dbReference type="RefSeq" id="WP_008677688.1">
    <property type="nucleotide sequence ID" value="NZ_ANOH01000157.1"/>
</dbReference>
<reference evidence="2 3" key="1">
    <citation type="journal article" date="2013" name="Mar. Genomics">
        <title>Expression of sulfatases in Rhodopirellula baltica and the diversity of sulfatases in the genus Rhodopirellula.</title>
        <authorList>
            <person name="Wegner C.E."/>
            <person name="Richter-Heitmann T."/>
            <person name="Klindworth A."/>
            <person name="Klockow C."/>
            <person name="Richter M."/>
            <person name="Achstetter T."/>
            <person name="Glockner F.O."/>
            <person name="Harder J."/>
        </authorList>
    </citation>
    <scope>NUCLEOTIDE SEQUENCE [LARGE SCALE GENOMIC DNA]</scope>
    <source>
        <strain evidence="2 3">SM41</strain>
    </source>
</reference>
<keyword evidence="1" id="KW-0472">Membrane</keyword>
<name>M5U4B3_9BACT</name>